<dbReference type="GO" id="GO:0005634">
    <property type="term" value="C:nucleus"/>
    <property type="evidence" value="ECO:0007669"/>
    <property type="project" value="TreeGrafter"/>
</dbReference>
<dbReference type="Pfam" id="PF00069">
    <property type="entry name" value="Pkinase"/>
    <property type="match status" value="1"/>
</dbReference>
<dbReference type="PROSITE" id="PS50011">
    <property type="entry name" value="PROTEIN_KINASE_DOM"/>
    <property type="match status" value="1"/>
</dbReference>
<dbReference type="PANTHER" id="PTHR22961">
    <property type="entry name" value="SER/THR PROTEIN KINASE-TRB"/>
    <property type="match status" value="1"/>
</dbReference>
<proteinExistence type="inferred from homology"/>
<comment type="similarity">
    <text evidence="1">Belongs to the protein kinase superfamily. CAMK Ser/Thr protein kinase family. Tribbles subfamily.</text>
</comment>
<dbReference type="GO" id="GO:0005524">
    <property type="term" value="F:ATP binding"/>
    <property type="evidence" value="ECO:0007669"/>
    <property type="project" value="InterPro"/>
</dbReference>
<feature type="domain" description="Protein kinase" evidence="2">
    <location>
        <begin position="94"/>
        <end position="338"/>
    </location>
</feature>
<accession>A0A336LPA0</accession>
<evidence type="ECO:0000313" key="3">
    <source>
        <dbReference type="EMBL" id="SSX18197.1"/>
    </source>
</evidence>
<dbReference type="AlphaFoldDB" id="A0A336LPA0"/>
<dbReference type="InterPro" id="IPR011009">
    <property type="entry name" value="Kinase-like_dom_sf"/>
</dbReference>
<dbReference type="InterPro" id="IPR024104">
    <property type="entry name" value="Tribbles/Ser_Thr_kinase_40"/>
</dbReference>
<dbReference type="Gene3D" id="3.30.200.20">
    <property type="entry name" value="Phosphorylase Kinase, domain 1"/>
    <property type="match status" value="1"/>
</dbReference>
<dbReference type="GO" id="GO:0031434">
    <property type="term" value="F:mitogen-activated protein kinase kinase binding"/>
    <property type="evidence" value="ECO:0007669"/>
    <property type="project" value="TreeGrafter"/>
</dbReference>
<reference evidence="3" key="1">
    <citation type="submission" date="2018-07" db="EMBL/GenBank/DDBJ databases">
        <authorList>
            <person name="Quirk P.G."/>
            <person name="Krulwich T.A."/>
        </authorList>
    </citation>
    <scope>NUCLEOTIDE SEQUENCE</scope>
</reference>
<organism evidence="3">
    <name type="scientific">Culicoides sonorensis</name>
    <name type="common">Biting midge</name>
    <dbReference type="NCBI Taxonomy" id="179676"/>
    <lineage>
        <taxon>Eukaryota</taxon>
        <taxon>Metazoa</taxon>
        <taxon>Ecdysozoa</taxon>
        <taxon>Arthropoda</taxon>
        <taxon>Hexapoda</taxon>
        <taxon>Insecta</taxon>
        <taxon>Pterygota</taxon>
        <taxon>Neoptera</taxon>
        <taxon>Endopterygota</taxon>
        <taxon>Diptera</taxon>
        <taxon>Nematocera</taxon>
        <taxon>Chironomoidea</taxon>
        <taxon>Ceratopogonidae</taxon>
        <taxon>Ceratopogoninae</taxon>
        <taxon>Culicoides</taxon>
        <taxon>Monoculicoides</taxon>
    </lineage>
</organism>
<dbReference type="SUPFAM" id="SSF56112">
    <property type="entry name" value="Protein kinase-like (PK-like)"/>
    <property type="match status" value="1"/>
</dbReference>
<evidence type="ECO:0000256" key="1">
    <source>
        <dbReference type="ARBA" id="ARBA00038180"/>
    </source>
</evidence>
<dbReference type="PANTHER" id="PTHR22961:SF13">
    <property type="entry name" value="TRIBBLES"/>
    <property type="match status" value="1"/>
</dbReference>
<dbReference type="GO" id="GO:0032436">
    <property type="term" value="P:positive regulation of proteasomal ubiquitin-dependent protein catabolic process"/>
    <property type="evidence" value="ECO:0007669"/>
    <property type="project" value="TreeGrafter"/>
</dbReference>
<dbReference type="EMBL" id="UFQT01000030">
    <property type="protein sequence ID" value="SSX18197.1"/>
    <property type="molecule type" value="Genomic_DNA"/>
</dbReference>
<sequence length="358" mass="40961">MNDSINSKIIITNYTSNSSYSLSQNSNLLMSSQSICNNGYNKFKKCNYHPCSQEEQATKHKQDRRAINLSSKLASCSSKETRFLPNSKLLLDRYLIFDALDECSFYKCIDISGKTPMLCKIMKNPCTMFLAAHFRLDGHPHVNQLIKAISLNNCTYLFFAPNEGDLHSYVRVKKRLKESEAKLFFQQMCEIVKACHEQGIILRDLKLRKFVFSNAEKTLLKLETLEDAVILDDPLNDLLQDKRGCPAYVSPEILKANTKYSGKAADIWALGVVLYTMLVGRYPFNDSDHTNLFAKIARGYYVIPECLSPKARCIIRAMLRRDSSERIKSIDVLHHPWLQNNVREHNGIGFDDQIVPQL</sequence>
<dbReference type="GO" id="GO:0004672">
    <property type="term" value="F:protein kinase activity"/>
    <property type="evidence" value="ECO:0007669"/>
    <property type="project" value="InterPro"/>
</dbReference>
<dbReference type="SMART" id="SM00220">
    <property type="entry name" value="S_TKc"/>
    <property type="match status" value="1"/>
</dbReference>
<name>A0A336LPA0_CULSO</name>
<dbReference type="Gene3D" id="1.10.510.10">
    <property type="entry name" value="Transferase(Phosphotransferase) domain 1"/>
    <property type="match status" value="1"/>
</dbReference>
<dbReference type="OMA" id="CQDQLVP"/>
<dbReference type="InterPro" id="IPR000719">
    <property type="entry name" value="Prot_kinase_dom"/>
</dbReference>
<evidence type="ECO:0000259" key="2">
    <source>
        <dbReference type="PROSITE" id="PS50011"/>
    </source>
</evidence>
<gene>
    <name evidence="3" type="primary">CSON008224</name>
</gene>
<dbReference type="VEuPathDB" id="VectorBase:CSON008224"/>
<protein>
    <submittedName>
        <fullName evidence="3">CSON008224 protein</fullName>
    </submittedName>
</protein>
<dbReference type="FunFam" id="1.10.510.10:FF:000153">
    <property type="entry name" value="Tribbles homolog 2"/>
    <property type="match status" value="1"/>
</dbReference>